<dbReference type="OrthoDB" id="3494771at2759"/>
<feature type="compositionally biased region" description="Low complexity" evidence="1">
    <location>
        <begin position="44"/>
        <end position="57"/>
    </location>
</feature>
<dbReference type="Proteomes" id="UP000800097">
    <property type="component" value="Unassembled WGS sequence"/>
</dbReference>
<dbReference type="GeneID" id="54547540"/>
<evidence type="ECO:0000313" key="2">
    <source>
        <dbReference type="EMBL" id="KAF2278027.1"/>
    </source>
</evidence>
<keyword evidence="3" id="KW-1185">Reference proteome</keyword>
<gene>
    <name evidence="2" type="ORF">EI97DRAFT_281747</name>
</gene>
<dbReference type="RefSeq" id="XP_033655566.1">
    <property type="nucleotide sequence ID" value="XM_033794365.1"/>
</dbReference>
<organism evidence="2 3">
    <name type="scientific">Westerdykella ornata</name>
    <dbReference type="NCBI Taxonomy" id="318751"/>
    <lineage>
        <taxon>Eukaryota</taxon>
        <taxon>Fungi</taxon>
        <taxon>Dikarya</taxon>
        <taxon>Ascomycota</taxon>
        <taxon>Pezizomycotina</taxon>
        <taxon>Dothideomycetes</taxon>
        <taxon>Pleosporomycetidae</taxon>
        <taxon>Pleosporales</taxon>
        <taxon>Sporormiaceae</taxon>
        <taxon>Westerdykella</taxon>
    </lineage>
</organism>
<evidence type="ECO:0000256" key="1">
    <source>
        <dbReference type="SAM" id="MobiDB-lite"/>
    </source>
</evidence>
<reference evidence="2" key="1">
    <citation type="journal article" date="2020" name="Stud. Mycol.">
        <title>101 Dothideomycetes genomes: a test case for predicting lifestyles and emergence of pathogens.</title>
        <authorList>
            <person name="Haridas S."/>
            <person name="Albert R."/>
            <person name="Binder M."/>
            <person name="Bloem J."/>
            <person name="Labutti K."/>
            <person name="Salamov A."/>
            <person name="Andreopoulos B."/>
            <person name="Baker S."/>
            <person name="Barry K."/>
            <person name="Bills G."/>
            <person name="Bluhm B."/>
            <person name="Cannon C."/>
            <person name="Castanera R."/>
            <person name="Culley D."/>
            <person name="Daum C."/>
            <person name="Ezra D."/>
            <person name="Gonzalez J."/>
            <person name="Henrissat B."/>
            <person name="Kuo A."/>
            <person name="Liang C."/>
            <person name="Lipzen A."/>
            <person name="Lutzoni F."/>
            <person name="Magnuson J."/>
            <person name="Mondo S."/>
            <person name="Nolan M."/>
            <person name="Ohm R."/>
            <person name="Pangilinan J."/>
            <person name="Park H.-J."/>
            <person name="Ramirez L."/>
            <person name="Alfaro M."/>
            <person name="Sun H."/>
            <person name="Tritt A."/>
            <person name="Yoshinaga Y."/>
            <person name="Zwiers L.-H."/>
            <person name="Turgeon B."/>
            <person name="Goodwin S."/>
            <person name="Spatafora J."/>
            <person name="Crous P."/>
            <person name="Grigoriev I."/>
        </authorList>
    </citation>
    <scope>NUCLEOTIDE SEQUENCE</scope>
    <source>
        <strain evidence="2">CBS 379.55</strain>
    </source>
</reference>
<protein>
    <submittedName>
        <fullName evidence="2">Uncharacterized protein</fullName>
    </submittedName>
</protein>
<proteinExistence type="predicted"/>
<accession>A0A6A6JND4</accession>
<dbReference type="AlphaFoldDB" id="A0A6A6JND4"/>
<evidence type="ECO:0000313" key="3">
    <source>
        <dbReference type="Proteomes" id="UP000800097"/>
    </source>
</evidence>
<name>A0A6A6JND4_WESOR</name>
<feature type="compositionally biased region" description="Polar residues" evidence="1">
    <location>
        <begin position="21"/>
        <end position="43"/>
    </location>
</feature>
<dbReference type="EMBL" id="ML986489">
    <property type="protein sequence ID" value="KAF2278027.1"/>
    <property type="molecule type" value="Genomic_DNA"/>
</dbReference>
<sequence>MPSAPTKRMHIANALLPQSPAPTHQQSRQPRSSFESDLTKTPMSSASSILSKDSLAKGSTKEPTMARKAWEAVKRRAKEHHDSVNAAYEVYYSQGINTRSSR</sequence>
<feature type="region of interest" description="Disordered" evidence="1">
    <location>
        <begin position="15"/>
        <end position="67"/>
    </location>
</feature>